<sequence>MPLNNKATSSSDFVPYQQPPVSRARDLPLPKRRNKNIKWEKSTEYKSIKQKKSKTKAKPIATTTLDATAPPLSLSITSESAACNTDSCQMDSIAVDSLDEDHAMLVAALVAYDPLIALVLNANSH</sequence>
<dbReference type="AlphaFoldDB" id="A0AAN7I0X5"/>
<feature type="compositionally biased region" description="Basic residues" evidence="1">
    <location>
        <begin position="48"/>
        <end position="57"/>
    </location>
</feature>
<evidence type="ECO:0000313" key="2">
    <source>
        <dbReference type="EMBL" id="KAK4515632.1"/>
    </source>
</evidence>
<protein>
    <submittedName>
        <fullName evidence="2">Uncharacterized protein</fullName>
    </submittedName>
</protein>
<dbReference type="RefSeq" id="XP_064682298.1">
    <property type="nucleotide sequence ID" value="XM_064829796.1"/>
</dbReference>
<organism evidence="2 3">
    <name type="scientific">Mucor velutinosus</name>
    <dbReference type="NCBI Taxonomy" id="708070"/>
    <lineage>
        <taxon>Eukaryota</taxon>
        <taxon>Fungi</taxon>
        <taxon>Fungi incertae sedis</taxon>
        <taxon>Mucoromycota</taxon>
        <taxon>Mucoromycotina</taxon>
        <taxon>Mucoromycetes</taxon>
        <taxon>Mucorales</taxon>
        <taxon>Mucorineae</taxon>
        <taxon>Mucoraceae</taxon>
        <taxon>Mucor</taxon>
    </lineage>
</organism>
<gene>
    <name evidence="2" type="ORF">ATC70_010583</name>
</gene>
<dbReference type="GeneID" id="89954269"/>
<comment type="caution">
    <text evidence="2">The sequence shown here is derived from an EMBL/GenBank/DDBJ whole genome shotgun (WGS) entry which is preliminary data.</text>
</comment>
<evidence type="ECO:0000313" key="3">
    <source>
        <dbReference type="Proteomes" id="UP001304243"/>
    </source>
</evidence>
<keyword evidence="3" id="KW-1185">Reference proteome</keyword>
<feature type="region of interest" description="Disordered" evidence="1">
    <location>
        <begin position="1"/>
        <end position="62"/>
    </location>
</feature>
<name>A0AAN7I0X5_9FUNG</name>
<reference evidence="2 3" key="1">
    <citation type="submission" date="2022-11" db="EMBL/GenBank/DDBJ databases">
        <title>Mucor velutinosus strain NIH1002 WGS.</title>
        <authorList>
            <person name="Subramanian P."/>
            <person name="Mullikin J.C."/>
            <person name="Segre J.A."/>
            <person name="Zelazny A.M."/>
        </authorList>
    </citation>
    <scope>NUCLEOTIDE SEQUENCE [LARGE SCALE GENOMIC DNA]</scope>
    <source>
        <strain evidence="2 3">NIH1002</strain>
    </source>
</reference>
<proteinExistence type="predicted"/>
<feature type="compositionally biased region" description="Polar residues" evidence="1">
    <location>
        <begin position="1"/>
        <end position="12"/>
    </location>
</feature>
<feature type="compositionally biased region" description="Basic and acidic residues" evidence="1">
    <location>
        <begin position="37"/>
        <end position="47"/>
    </location>
</feature>
<evidence type="ECO:0000256" key="1">
    <source>
        <dbReference type="SAM" id="MobiDB-lite"/>
    </source>
</evidence>
<dbReference type="EMBL" id="JASEJX010000014">
    <property type="protein sequence ID" value="KAK4515632.1"/>
    <property type="molecule type" value="Genomic_DNA"/>
</dbReference>
<accession>A0AAN7I0X5</accession>
<dbReference type="Proteomes" id="UP001304243">
    <property type="component" value="Unassembled WGS sequence"/>
</dbReference>